<dbReference type="RefSeq" id="WP_175105421.1">
    <property type="nucleotide sequence ID" value="NZ_CADIKM010000011.1"/>
</dbReference>
<protein>
    <recommendedName>
        <fullName evidence="2">Barstar (barnase inhibitor) domain-containing protein</fullName>
    </recommendedName>
</protein>
<sequence>MDTSRAFTFVPDVGEFSADDALVARVGGEIQTPRQLFELLYQLLTLPGYFGFNWDALFDCLRDFHWVSQRKVVIVHEDFPALPPPEMKIYLEMLGDAVMDWKGEEPHCLEAVFDEDDRARVEALMTGG</sequence>
<keyword evidence="4" id="KW-1185">Reference proteome</keyword>
<reference evidence="3 4" key="1">
    <citation type="submission" date="2020-04" db="EMBL/GenBank/DDBJ databases">
        <authorList>
            <person name="De Canck E."/>
        </authorList>
    </citation>
    <scope>NUCLEOTIDE SEQUENCE [LARGE SCALE GENOMIC DNA]</scope>
    <source>
        <strain evidence="3 4">LMG 28138</strain>
    </source>
</reference>
<gene>
    <name evidence="3" type="ORF">LMG28138_02872</name>
</gene>
<dbReference type="InterPro" id="IPR000468">
    <property type="entry name" value="Barstar"/>
</dbReference>
<dbReference type="SUPFAM" id="SSF52038">
    <property type="entry name" value="Barstar-related"/>
    <property type="match status" value="1"/>
</dbReference>
<feature type="domain" description="Barstar (barnase inhibitor)" evidence="2">
    <location>
        <begin position="27"/>
        <end position="105"/>
    </location>
</feature>
<dbReference type="AlphaFoldDB" id="A0A6S7CH97"/>
<evidence type="ECO:0000259" key="2">
    <source>
        <dbReference type="Pfam" id="PF01337"/>
    </source>
</evidence>
<comment type="similarity">
    <text evidence="1">Belongs to the barstar family.</text>
</comment>
<dbReference type="Gene3D" id="3.30.370.10">
    <property type="entry name" value="Barstar-like"/>
    <property type="match status" value="1"/>
</dbReference>
<evidence type="ECO:0000313" key="4">
    <source>
        <dbReference type="Proteomes" id="UP000494115"/>
    </source>
</evidence>
<accession>A0A6S7CH97</accession>
<name>A0A6S7CH97_9BURK</name>
<organism evidence="3 4">
    <name type="scientific">Pararobbsia alpina</name>
    <dbReference type="NCBI Taxonomy" id="621374"/>
    <lineage>
        <taxon>Bacteria</taxon>
        <taxon>Pseudomonadati</taxon>
        <taxon>Pseudomonadota</taxon>
        <taxon>Betaproteobacteria</taxon>
        <taxon>Burkholderiales</taxon>
        <taxon>Burkholderiaceae</taxon>
        <taxon>Pararobbsia</taxon>
    </lineage>
</organism>
<dbReference type="Pfam" id="PF01337">
    <property type="entry name" value="Barstar"/>
    <property type="match status" value="1"/>
</dbReference>
<dbReference type="EMBL" id="CADIKM010000011">
    <property type="protein sequence ID" value="CAB3789736.1"/>
    <property type="molecule type" value="Genomic_DNA"/>
</dbReference>
<dbReference type="InterPro" id="IPR035905">
    <property type="entry name" value="Barstar-like_sf"/>
</dbReference>
<evidence type="ECO:0000256" key="1">
    <source>
        <dbReference type="ARBA" id="ARBA00006845"/>
    </source>
</evidence>
<proteinExistence type="inferred from homology"/>
<evidence type="ECO:0000313" key="3">
    <source>
        <dbReference type="EMBL" id="CAB3789736.1"/>
    </source>
</evidence>
<dbReference type="Proteomes" id="UP000494115">
    <property type="component" value="Unassembled WGS sequence"/>
</dbReference>